<dbReference type="GO" id="GO:0016491">
    <property type="term" value="F:oxidoreductase activity"/>
    <property type="evidence" value="ECO:0007669"/>
    <property type="project" value="UniProtKB-KW"/>
</dbReference>
<dbReference type="CDD" id="cd02150">
    <property type="entry name" value="nitroreductase"/>
    <property type="match status" value="1"/>
</dbReference>
<feature type="domain" description="Nitroreductase" evidence="3">
    <location>
        <begin position="69"/>
        <end position="147"/>
    </location>
</feature>
<evidence type="ECO:0000256" key="1">
    <source>
        <dbReference type="ARBA" id="ARBA00007118"/>
    </source>
</evidence>
<dbReference type="EMBL" id="AFNU02000002">
    <property type="protein sequence ID" value="ERJ12987.1"/>
    <property type="molecule type" value="Genomic_DNA"/>
</dbReference>
<keyword evidence="5" id="KW-1185">Reference proteome</keyword>
<reference evidence="4 5" key="1">
    <citation type="journal article" date="2011" name="J. Bacteriol.">
        <title>Genome sequence of Haloplasma contractile, an unusual contractile bacterium from a deep-sea anoxic brine lake.</title>
        <authorList>
            <person name="Antunes A."/>
            <person name="Alam I."/>
            <person name="El Dorry H."/>
            <person name="Siam R."/>
            <person name="Robertson A."/>
            <person name="Bajic V.B."/>
            <person name="Stingl U."/>
        </authorList>
    </citation>
    <scope>NUCLEOTIDE SEQUENCE [LARGE SCALE GENOMIC DNA]</scope>
    <source>
        <strain evidence="4 5">SSD-17B</strain>
    </source>
</reference>
<gene>
    <name evidence="4" type="ORF">HLPCO_000586</name>
</gene>
<dbReference type="AlphaFoldDB" id="U2DXH1"/>
<comment type="similarity">
    <text evidence="1">Belongs to the nitroreductase family.</text>
</comment>
<organism evidence="4 5">
    <name type="scientific">Haloplasma contractile SSD-17B</name>
    <dbReference type="NCBI Taxonomy" id="1033810"/>
    <lineage>
        <taxon>Bacteria</taxon>
        <taxon>Bacillati</taxon>
        <taxon>Mycoplasmatota</taxon>
        <taxon>Mollicutes</taxon>
        <taxon>Haloplasmatales</taxon>
        <taxon>Haloplasmataceae</taxon>
        <taxon>Haloplasma</taxon>
    </lineage>
</organism>
<evidence type="ECO:0000313" key="4">
    <source>
        <dbReference type="EMBL" id="ERJ12987.1"/>
    </source>
</evidence>
<dbReference type="Gene3D" id="3.40.109.10">
    <property type="entry name" value="NADH Oxidase"/>
    <property type="match status" value="1"/>
</dbReference>
<evidence type="ECO:0000259" key="3">
    <source>
        <dbReference type="Pfam" id="PF00881"/>
    </source>
</evidence>
<proteinExistence type="inferred from homology"/>
<dbReference type="eggNOG" id="COG0778">
    <property type="taxonomic scope" value="Bacteria"/>
</dbReference>
<dbReference type="InterPro" id="IPR000415">
    <property type="entry name" value="Nitroreductase-like"/>
</dbReference>
<comment type="caution">
    <text evidence="4">The sequence shown here is derived from an EMBL/GenBank/DDBJ whole genome shotgun (WGS) entry which is preliminary data.</text>
</comment>
<protein>
    <submittedName>
        <fullName evidence="4">Nitroreductase Energy production protein</fullName>
        <ecNumber evidence="4">1.-.-.-</ecNumber>
    </submittedName>
</protein>
<dbReference type="OrthoDB" id="9812105at2"/>
<evidence type="ECO:0000256" key="2">
    <source>
        <dbReference type="ARBA" id="ARBA00023002"/>
    </source>
</evidence>
<dbReference type="PANTHER" id="PTHR43673">
    <property type="entry name" value="NAD(P)H NITROREDUCTASE YDGI-RELATED"/>
    <property type="match status" value="1"/>
</dbReference>
<dbReference type="EC" id="1.-.-.-" evidence="4"/>
<keyword evidence="2 4" id="KW-0560">Oxidoreductase</keyword>
<dbReference type="InterPro" id="IPR029479">
    <property type="entry name" value="Nitroreductase"/>
</dbReference>
<dbReference type="PANTHER" id="PTHR43673:SF10">
    <property type="entry name" value="NADH DEHYDROGENASE_NAD(P)H NITROREDUCTASE XCC3605-RELATED"/>
    <property type="match status" value="1"/>
</dbReference>
<evidence type="ECO:0000313" key="5">
    <source>
        <dbReference type="Proteomes" id="UP000005707"/>
    </source>
</evidence>
<dbReference type="STRING" id="1033810.HLPCO_000586"/>
<feature type="domain" description="Nitroreductase" evidence="3">
    <location>
        <begin position="7"/>
        <end position="60"/>
    </location>
</feature>
<sequence length="168" mass="19400">MKDSIIFRRRSIRKFKEQKLNDEQIKYLVKAGMNAQSAANRQPWTFIVVNNKEKMRKIKENHPYAGPLETADTAIIVCGDMEKEPITGYILQDLAISSHNICLAATELSLGSVWLGIAPREERIKLINDLFNLPETIIPFSVIALGYPDERKEPNDFYDQSFVHYEKW</sequence>
<name>U2DXH1_9MOLU</name>
<dbReference type="RefSeq" id="WP_008827002.1">
    <property type="nucleotide sequence ID" value="NZ_AFNU02000002.1"/>
</dbReference>
<dbReference type="InParanoid" id="U2DXH1"/>
<accession>U2DXH1</accession>
<dbReference type="Proteomes" id="UP000005707">
    <property type="component" value="Unassembled WGS sequence"/>
</dbReference>
<dbReference type="Pfam" id="PF00881">
    <property type="entry name" value="Nitroreductase"/>
    <property type="match status" value="2"/>
</dbReference>
<dbReference type="SUPFAM" id="SSF55469">
    <property type="entry name" value="FMN-dependent nitroreductase-like"/>
    <property type="match status" value="1"/>
</dbReference>
<reference evidence="4 5" key="2">
    <citation type="journal article" date="2013" name="PLoS ONE">
        <title>INDIGO - INtegrated Data Warehouse of MIcrobial GenOmes with Examples from the Red Sea Extremophiles.</title>
        <authorList>
            <person name="Alam I."/>
            <person name="Antunes A."/>
            <person name="Kamau A.A."/>
            <person name="Ba Alawi W."/>
            <person name="Kalkatawi M."/>
            <person name="Stingl U."/>
            <person name="Bajic V.B."/>
        </authorList>
    </citation>
    <scope>NUCLEOTIDE SEQUENCE [LARGE SCALE GENOMIC DNA]</scope>
    <source>
        <strain evidence="4 5">SSD-17B</strain>
    </source>
</reference>